<protein>
    <recommendedName>
        <fullName evidence="3">H-type lectin domain-containing protein</fullName>
    </recommendedName>
</protein>
<feature type="region of interest" description="Disordered" evidence="1">
    <location>
        <begin position="1"/>
        <end position="39"/>
    </location>
</feature>
<evidence type="ECO:0000313" key="2">
    <source>
        <dbReference type="EMBL" id="GAI58835.1"/>
    </source>
</evidence>
<evidence type="ECO:0000256" key="1">
    <source>
        <dbReference type="SAM" id="MobiDB-lite"/>
    </source>
</evidence>
<dbReference type="AlphaFoldDB" id="X1R6S6"/>
<dbReference type="EMBL" id="BARV01034478">
    <property type="protein sequence ID" value="GAI58835.1"/>
    <property type="molecule type" value="Genomic_DNA"/>
</dbReference>
<gene>
    <name evidence="2" type="ORF">S06H3_53985</name>
</gene>
<reference evidence="2" key="1">
    <citation type="journal article" date="2014" name="Front. Microbiol.">
        <title>High frequency of phylogenetically diverse reductive dehalogenase-homologous genes in deep subseafloor sedimentary metagenomes.</title>
        <authorList>
            <person name="Kawai M."/>
            <person name="Futagami T."/>
            <person name="Toyoda A."/>
            <person name="Takaki Y."/>
            <person name="Nishi S."/>
            <person name="Hori S."/>
            <person name="Arai W."/>
            <person name="Tsubouchi T."/>
            <person name="Morono Y."/>
            <person name="Uchiyama I."/>
            <person name="Ito T."/>
            <person name="Fujiyama A."/>
            <person name="Inagaki F."/>
            <person name="Takami H."/>
        </authorList>
    </citation>
    <scope>NUCLEOTIDE SEQUENCE</scope>
    <source>
        <strain evidence="2">Expedition CK06-06</strain>
    </source>
</reference>
<name>X1R6S6_9ZZZZ</name>
<evidence type="ECO:0008006" key="3">
    <source>
        <dbReference type="Google" id="ProtNLM"/>
    </source>
</evidence>
<comment type="caution">
    <text evidence="2">The sequence shown here is derived from an EMBL/GenBank/DDBJ whole genome shotgun (WGS) entry which is preliminary data.</text>
</comment>
<accession>X1R6S6</accession>
<sequence>MAKQNEPVADKKLVDGSEIALHSHPGGGGGGLVNKSGEVTTDGSGEGIVTFNTPYADTNYFITFGCLDPGNTPIVKVKSGTKATTGFTVISEDDLGKVLSTVTVMWATGPYANP</sequence>
<proteinExistence type="predicted"/>
<organism evidence="2">
    <name type="scientific">marine sediment metagenome</name>
    <dbReference type="NCBI Taxonomy" id="412755"/>
    <lineage>
        <taxon>unclassified sequences</taxon>
        <taxon>metagenomes</taxon>
        <taxon>ecological metagenomes</taxon>
    </lineage>
</organism>